<sequence length="172" mass="19640">MSAIVCGERSSCVFRSESNNSTLGRWHHAIVIWGPVIGERECVIGEGELVCKRVQEKAESAIWRMESLCFEKQLTETDVSSYLEIPEAAQYLPPGDEAMQVVDENGYVWQFKASVTTTGRRCLTQQWHNFVAVASPRNGDTLKYYRLFNQNVYLVKLQRKPALRLFGVDIYV</sequence>
<dbReference type="CDD" id="cd10017">
    <property type="entry name" value="B3_DNA"/>
    <property type="match status" value="1"/>
</dbReference>
<evidence type="ECO:0000256" key="2">
    <source>
        <dbReference type="ARBA" id="ARBA00023015"/>
    </source>
</evidence>
<evidence type="ECO:0000256" key="4">
    <source>
        <dbReference type="ARBA" id="ARBA00023163"/>
    </source>
</evidence>
<keyword evidence="7" id="KW-1185">Reference proteome</keyword>
<keyword evidence="3" id="KW-0238">DNA-binding</keyword>
<dbReference type="GO" id="GO:0005634">
    <property type="term" value="C:nucleus"/>
    <property type="evidence" value="ECO:0007669"/>
    <property type="project" value="UniProtKB-SubCell"/>
</dbReference>
<dbReference type="AlphaFoldDB" id="A0A5J5BBH8"/>
<accession>A0A5J5BBH8</accession>
<keyword evidence="4" id="KW-0804">Transcription</keyword>
<dbReference type="OrthoDB" id="1814692at2759"/>
<dbReference type="Proteomes" id="UP000325577">
    <property type="component" value="Linkage Group LG14"/>
</dbReference>
<dbReference type="Gene3D" id="2.40.330.10">
    <property type="entry name" value="DNA-binding pseudobarrel domain"/>
    <property type="match status" value="1"/>
</dbReference>
<keyword evidence="2" id="KW-0805">Transcription regulation</keyword>
<dbReference type="SUPFAM" id="SSF101936">
    <property type="entry name" value="DNA-binding pseudobarrel domain"/>
    <property type="match status" value="1"/>
</dbReference>
<comment type="subcellular location">
    <subcellularLocation>
        <location evidence="1">Nucleus</location>
    </subcellularLocation>
</comment>
<evidence type="ECO:0008006" key="8">
    <source>
        <dbReference type="Google" id="ProtNLM"/>
    </source>
</evidence>
<evidence type="ECO:0000256" key="5">
    <source>
        <dbReference type="ARBA" id="ARBA00023242"/>
    </source>
</evidence>
<gene>
    <name evidence="6" type="ORF">F0562_025799</name>
</gene>
<keyword evidence="5" id="KW-0539">Nucleus</keyword>
<evidence type="ECO:0000313" key="6">
    <source>
        <dbReference type="EMBL" id="KAA8539107.1"/>
    </source>
</evidence>
<proteinExistence type="predicted"/>
<protein>
    <recommendedName>
        <fullName evidence="8">TF-B3 domain-containing protein</fullName>
    </recommendedName>
</protein>
<evidence type="ECO:0000313" key="7">
    <source>
        <dbReference type="Proteomes" id="UP000325577"/>
    </source>
</evidence>
<evidence type="ECO:0000256" key="1">
    <source>
        <dbReference type="ARBA" id="ARBA00004123"/>
    </source>
</evidence>
<dbReference type="GO" id="GO:0003677">
    <property type="term" value="F:DNA binding"/>
    <property type="evidence" value="ECO:0007669"/>
    <property type="project" value="UniProtKB-KW"/>
</dbReference>
<evidence type="ECO:0000256" key="3">
    <source>
        <dbReference type="ARBA" id="ARBA00023125"/>
    </source>
</evidence>
<dbReference type="InterPro" id="IPR015300">
    <property type="entry name" value="DNA-bd_pseudobarrel_sf"/>
</dbReference>
<dbReference type="InterPro" id="IPR003340">
    <property type="entry name" value="B3_DNA-bd"/>
</dbReference>
<name>A0A5J5BBH8_9ASTE</name>
<reference evidence="6 7" key="1">
    <citation type="submission" date="2019-09" db="EMBL/GenBank/DDBJ databases">
        <title>A chromosome-level genome assembly of the Chinese tupelo Nyssa sinensis.</title>
        <authorList>
            <person name="Yang X."/>
            <person name="Kang M."/>
            <person name="Yang Y."/>
            <person name="Xiong H."/>
            <person name="Wang M."/>
            <person name="Zhang Z."/>
            <person name="Wang Z."/>
            <person name="Wu H."/>
            <person name="Ma T."/>
            <person name="Liu J."/>
            <person name="Xi Z."/>
        </authorList>
    </citation>
    <scope>NUCLEOTIDE SEQUENCE [LARGE SCALE GENOMIC DNA]</scope>
    <source>
        <strain evidence="6">J267</strain>
        <tissue evidence="6">Leaf</tissue>
    </source>
</reference>
<dbReference type="EMBL" id="CM018037">
    <property type="protein sequence ID" value="KAA8539107.1"/>
    <property type="molecule type" value="Genomic_DNA"/>
</dbReference>
<organism evidence="6 7">
    <name type="scientific">Nyssa sinensis</name>
    <dbReference type="NCBI Taxonomy" id="561372"/>
    <lineage>
        <taxon>Eukaryota</taxon>
        <taxon>Viridiplantae</taxon>
        <taxon>Streptophyta</taxon>
        <taxon>Embryophyta</taxon>
        <taxon>Tracheophyta</taxon>
        <taxon>Spermatophyta</taxon>
        <taxon>Magnoliopsida</taxon>
        <taxon>eudicotyledons</taxon>
        <taxon>Gunneridae</taxon>
        <taxon>Pentapetalae</taxon>
        <taxon>asterids</taxon>
        <taxon>Cornales</taxon>
        <taxon>Nyssaceae</taxon>
        <taxon>Nyssa</taxon>
    </lineage>
</organism>